<comment type="catalytic activity">
    <reaction evidence="6 8">
        <text>AMP + ATP = 2 ADP</text>
        <dbReference type="Rhea" id="RHEA:12973"/>
        <dbReference type="ChEBI" id="CHEBI:30616"/>
        <dbReference type="ChEBI" id="CHEBI:456215"/>
        <dbReference type="ChEBI" id="CHEBI:456216"/>
        <dbReference type="EC" id="2.7.4.3"/>
    </reaction>
</comment>
<evidence type="ECO:0000313" key="11">
    <source>
        <dbReference type="Proteomes" id="UP000032737"/>
    </source>
</evidence>
<dbReference type="GO" id="GO:0005524">
    <property type="term" value="F:ATP binding"/>
    <property type="evidence" value="ECO:0007669"/>
    <property type="project" value="UniProtKB-UniRule"/>
</dbReference>
<dbReference type="CDD" id="cd01428">
    <property type="entry name" value="ADK"/>
    <property type="match status" value="1"/>
</dbReference>
<dbReference type="InterPro" id="IPR006259">
    <property type="entry name" value="Adenyl_kin_sub"/>
</dbReference>
<dbReference type="Gene3D" id="3.40.50.300">
    <property type="entry name" value="P-loop containing nucleotide triphosphate hydrolases"/>
    <property type="match status" value="1"/>
</dbReference>
<dbReference type="GO" id="GO:0008270">
    <property type="term" value="F:zinc ion binding"/>
    <property type="evidence" value="ECO:0007669"/>
    <property type="project" value="UniProtKB-UniRule"/>
</dbReference>
<feature type="binding site" evidence="6">
    <location>
        <position position="153"/>
    </location>
    <ligand>
        <name>Zn(2+)</name>
        <dbReference type="ChEBI" id="CHEBI:29105"/>
        <note>structural</note>
    </ligand>
</feature>
<dbReference type="Pfam" id="PF00406">
    <property type="entry name" value="ADK"/>
    <property type="match status" value="1"/>
</dbReference>
<dbReference type="PROSITE" id="PS00113">
    <property type="entry name" value="ADENYLATE_KINASE"/>
    <property type="match status" value="1"/>
</dbReference>
<dbReference type="GO" id="GO:0044209">
    <property type="term" value="P:AMP salvage"/>
    <property type="evidence" value="ECO:0007669"/>
    <property type="project" value="UniProtKB-UniRule"/>
</dbReference>
<feature type="binding site" evidence="6">
    <location>
        <begin position="85"/>
        <end position="88"/>
    </location>
    <ligand>
        <name>AMP</name>
        <dbReference type="ChEBI" id="CHEBI:456215"/>
    </ligand>
</feature>
<dbReference type="OrthoDB" id="9805030at2"/>
<accession>U4KMH4</accession>
<feature type="binding site" evidence="6">
    <location>
        <position position="150"/>
    </location>
    <ligand>
        <name>Zn(2+)</name>
        <dbReference type="ChEBI" id="CHEBI:29105"/>
        <note>structural</note>
    </ligand>
</feature>
<dbReference type="RefSeq" id="WP_030004138.1">
    <property type="nucleotide sequence ID" value="NC_022549.1"/>
</dbReference>
<keyword evidence="5 6" id="KW-0067">ATP-binding</keyword>
<dbReference type="InterPro" id="IPR000850">
    <property type="entry name" value="Adenylat/UMP-CMP_kin"/>
</dbReference>
<evidence type="ECO:0000256" key="4">
    <source>
        <dbReference type="ARBA" id="ARBA00022777"/>
    </source>
</evidence>
<feature type="binding site" evidence="6">
    <location>
        <position position="171"/>
    </location>
    <ligand>
        <name>AMP</name>
        <dbReference type="ChEBI" id="CHEBI:456215"/>
    </ligand>
</feature>
<dbReference type="PRINTS" id="PR00094">
    <property type="entry name" value="ADENYLTKNASE"/>
</dbReference>
<feature type="binding site" evidence="6">
    <location>
        <position position="199"/>
    </location>
    <ligand>
        <name>ATP</name>
        <dbReference type="ChEBI" id="CHEBI:30616"/>
    </ligand>
</feature>
<keyword evidence="2 6" id="KW-0545">Nucleotide biosynthesis</keyword>
<evidence type="ECO:0000259" key="9">
    <source>
        <dbReference type="Pfam" id="PF05191"/>
    </source>
</evidence>
<sequence>MRLIIMGPPGAGKGSQAAKLINYYNIPHISTGDMFRAQLKSQSPLGKIVQSYINEGKLVRDSLTNEIVKDRLLGEDVQTSFLMDGYPRNIFQAEAFDELLKEKNWKIDGVINIEVDTDLLMGRTTGRRVCPTCGATYHIDTNKPMVDGICDKDQTPLMQREDDKPETVKHRLEVYYEQTEPVIDYYAQQGLLINIDGSGTIDEVFERLIKRIDSK</sequence>
<dbReference type="PANTHER" id="PTHR23359">
    <property type="entry name" value="NUCLEOTIDE KINASE"/>
    <property type="match status" value="1"/>
</dbReference>
<keyword evidence="1 6" id="KW-0808">Transferase</keyword>
<dbReference type="Pfam" id="PF05191">
    <property type="entry name" value="ADK_lid"/>
    <property type="match status" value="1"/>
</dbReference>
<keyword evidence="6" id="KW-0479">Metal-binding</keyword>
<evidence type="ECO:0000256" key="6">
    <source>
        <dbReference type="HAMAP-Rule" id="MF_00235"/>
    </source>
</evidence>
<keyword evidence="4 6" id="KW-0418">Kinase</keyword>
<comment type="function">
    <text evidence="6">Catalyzes the reversible transfer of the terminal phosphate group between ATP and AMP. Plays an important role in cellular energy homeostasis and in adenine nucleotide metabolism.</text>
</comment>
<evidence type="ECO:0000256" key="5">
    <source>
        <dbReference type="ARBA" id="ARBA00022840"/>
    </source>
</evidence>
<feature type="binding site" evidence="6">
    <location>
        <begin position="136"/>
        <end position="137"/>
    </location>
    <ligand>
        <name>ATP</name>
        <dbReference type="ChEBI" id="CHEBI:30616"/>
    </ligand>
</feature>
<dbReference type="EMBL" id="FO681348">
    <property type="protein sequence ID" value="CCV65276.1"/>
    <property type="molecule type" value="Genomic_DNA"/>
</dbReference>
<dbReference type="Proteomes" id="UP000032737">
    <property type="component" value="Chromosome"/>
</dbReference>
<dbReference type="HAMAP" id="MF_00235">
    <property type="entry name" value="Adenylate_kinase_Adk"/>
    <property type="match status" value="1"/>
</dbReference>
<dbReference type="NCBIfam" id="TIGR01351">
    <property type="entry name" value="adk"/>
    <property type="match status" value="1"/>
</dbReference>
<name>U4KMH4_9MOLU</name>
<feature type="binding site" evidence="6">
    <location>
        <position position="160"/>
    </location>
    <ligand>
        <name>AMP</name>
        <dbReference type="ChEBI" id="CHEBI:456215"/>
    </ligand>
</feature>
<feature type="binding site" evidence="6">
    <location>
        <begin position="57"/>
        <end position="59"/>
    </location>
    <ligand>
        <name>AMP</name>
        <dbReference type="ChEBI" id="CHEBI:456215"/>
    </ligand>
</feature>
<organism evidence="10 11">
    <name type="scientific">Acholeplasma brassicae</name>
    <dbReference type="NCBI Taxonomy" id="61635"/>
    <lineage>
        <taxon>Bacteria</taxon>
        <taxon>Bacillati</taxon>
        <taxon>Mycoplasmatota</taxon>
        <taxon>Mollicutes</taxon>
        <taxon>Acholeplasmatales</taxon>
        <taxon>Acholeplasmataceae</taxon>
        <taxon>Acholeplasma</taxon>
    </lineage>
</organism>
<comment type="subunit">
    <text evidence="6 8">Monomer.</text>
</comment>
<dbReference type="GO" id="GO:0004017">
    <property type="term" value="F:AMP kinase activity"/>
    <property type="evidence" value="ECO:0007669"/>
    <property type="project" value="UniProtKB-UniRule"/>
</dbReference>
<dbReference type="NCBIfam" id="NF011100">
    <property type="entry name" value="PRK14527.1"/>
    <property type="match status" value="1"/>
</dbReference>
<feature type="binding site" evidence="6">
    <location>
        <position position="127"/>
    </location>
    <ligand>
        <name>ATP</name>
        <dbReference type="ChEBI" id="CHEBI:30616"/>
    </ligand>
</feature>
<comment type="domain">
    <text evidence="6">Consists of three domains, a large central CORE domain and two small peripheral domains, NMPbind and LID, which undergo movements during catalysis. The LID domain closes over the site of phosphoryl transfer upon ATP binding. Assembling and dissambling the active center during each catalytic cycle provides an effective means to prevent ATP hydrolysis. Some bacteria have evolved a zinc-coordinating structure that stabilizes the LID domain.</text>
</comment>
<dbReference type="KEGG" id="abra:BN85302550"/>
<dbReference type="AlphaFoldDB" id="U4KMH4"/>
<feature type="binding site" evidence="6">
    <location>
        <position position="92"/>
    </location>
    <ligand>
        <name>AMP</name>
        <dbReference type="ChEBI" id="CHEBI:456215"/>
    </ligand>
</feature>
<dbReference type="NCBIfam" id="NF001380">
    <property type="entry name" value="PRK00279.1-2"/>
    <property type="match status" value="1"/>
</dbReference>
<feature type="region of interest" description="NMP" evidence="6">
    <location>
        <begin position="30"/>
        <end position="59"/>
    </location>
</feature>
<comment type="pathway">
    <text evidence="6">Purine metabolism; AMP biosynthesis via salvage pathway; AMP from ADP: step 1/1.</text>
</comment>
<dbReference type="STRING" id="61635.BN85302550"/>
<protein>
    <recommendedName>
        <fullName evidence="6 8">Adenylate kinase</fullName>
        <shortName evidence="6">AK</shortName>
        <ecNumber evidence="6 8">2.7.4.3</ecNumber>
    </recommendedName>
    <alternativeName>
        <fullName evidence="6">ATP-AMP transphosphorylase</fullName>
    </alternativeName>
    <alternativeName>
        <fullName evidence="6">ATP:AMP phosphotransferase</fullName>
    </alternativeName>
    <alternativeName>
        <fullName evidence="6">Adenylate monophosphate kinase</fullName>
    </alternativeName>
</protein>
<dbReference type="InterPro" id="IPR007862">
    <property type="entry name" value="Adenylate_kinase_lid-dom"/>
</dbReference>
<keyword evidence="11" id="KW-1185">Reference proteome</keyword>
<feature type="binding site" evidence="6">
    <location>
        <position position="130"/>
    </location>
    <ligand>
        <name>Zn(2+)</name>
        <dbReference type="ChEBI" id="CHEBI:29105"/>
        <note>structural</note>
    </ligand>
</feature>
<evidence type="ECO:0000256" key="2">
    <source>
        <dbReference type="ARBA" id="ARBA00022727"/>
    </source>
</evidence>
<feature type="domain" description="Adenylate kinase active site lid" evidence="9">
    <location>
        <begin position="127"/>
        <end position="162"/>
    </location>
</feature>
<evidence type="ECO:0000256" key="8">
    <source>
        <dbReference type="RuleBase" id="RU003331"/>
    </source>
</evidence>
<feature type="binding site" evidence="6">
    <location>
        <position position="133"/>
    </location>
    <ligand>
        <name>Zn(2+)</name>
        <dbReference type="ChEBI" id="CHEBI:29105"/>
        <note>structural</note>
    </ligand>
</feature>
<feature type="binding site" evidence="6">
    <location>
        <position position="31"/>
    </location>
    <ligand>
        <name>AMP</name>
        <dbReference type="ChEBI" id="CHEBI:456215"/>
    </ligand>
</feature>
<keyword evidence="3 6" id="KW-0547">Nucleotide-binding</keyword>
<evidence type="ECO:0000313" key="10">
    <source>
        <dbReference type="EMBL" id="CCV65276.1"/>
    </source>
</evidence>
<dbReference type="HOGENOM" id="CLU_032354_1_2_14"/>
<dbReference type="InterPro" id="IPR027417">
    <property type="entry name" value="P-loop_NTPase"/>
</dbReference>
<keyword evidence="6" id="KW-0963">Cytoplasm</keyword>
<comment type="similarity">
    <text evidence="6 7">Belongs to the adenylate kinase family.</text>
</comment>
<reference evidence="10 11" key="1">
    <citation type="journal article" date="2013" name="J. Mol. Microbiol. Biotechnol.">
        <title>Analysis of the Complete Genomes of Acholeplasma brassicae , A. palmae and A. laidlawii and Their Comparison to the Obligate Parasites from ' Candidatus Phytoplasma'.</title>
        <authorList>
            <person name="Kube M."/>
            <person name="Siewert C."/>
            <person name="Migdoll A.M."/>
            <person name="Duduk B."/>
            <person name="Holz S."/>
            <person name="Rabus R."/>
            <person name="Seemuller E."/>
            <person name="Mitrovic J."/>
            <person name="Muller I."/>
            <person name="Buttner C."/>
            <person name="Reinhardt R."/>
        </authorList>
    </citation>
    <scope>NUCLEOTIDE SEQUENCE [LARGE SCALE GENOMIC DNA]</scope>
    <source>
        <strain evidence="11">0502</strain>
    </source>
</reference>
<evidence type="ECO:0000256" key="1">
    <source>
        <dbReference type="ARBA" id="ARBA00022679"/>
    </source>
</evidence>
<evidence type="ECO:0000256" key="3">
    <source>
        <dbReference type="ARBA" id="ARBA00022741"/>
    </source>
</evidence>
<dbReference type="NCBIfam" id="NF001381">
    <property type="entry name" value="PRK00279.1-3"/>
    <property type="match status" value="1"/>
</dbReference>
<gene>
    <name evidence="6 10" type="primary">adk</name>
    <name evidence="10" type="ORF">BN85302550</name>
</gene>
<dbReference type="InterPro" id="IPR033690">
    <property type="entry name" value="Adenylat_kinase_CS"/>
</dbReference>
<evidence type="ECO:0000256" key="7">
    <source>
        <dbReference type="RuleBase" id="RU003330"/>
    </source>
</evidence>
<dbReference type="SUPFAM" id="SSF52540">
    <property type="entry name" value="P-loop containing nucleoside triphosphate hydrolases"/>
    <property type="match status" value="1"/>
</dbReference>
<feature type="region of interest" description="LID" evidence="6">
    <location>
        <begin position="126"/>
        <end position="163"/>
    </location>
</feature>
<dbReference type="EC" id="2.7.4.3" evidence="6 8"/>
<proteinExistence type="inferred from homology"/>
<keyword evidence="6" id="KW-0862">Zinc</keyword>
<feature type="binding site" evidence="6">
    <location>
        <position position="36"/>
    </location>
    <ligand>
        <name>AMP</name>
        <dbReference type="ChEBI" id="CHEBI:456215"/>
    </ligand>
</feature>
<feature type="binding site" evidence="6">
    <location>
        <begin position="10"/>
        <end position="15"/>
    </location>
    <ligand>
        <name>ATP</name>
        <dbReference type="ChEBI" id="CHEBI:30616"/>
    </ligand>
</feature>
<dbReference type="GO" id="GO:0005737">
    <property type="term" value="C:cytoplasm"/>
    <property type="evidence" value="ECO:0007669"/>
    <property type="project" value="UniProtKB-SubCell"/>
</dbReference>
<dbReference type="FunFam" id="3.40.50.300:FF:000106">
    <property type="entry name" value="Adenylate kinase mitochondrial"/>
    <property type="match status" value="1"/>
</dbReference>
<dbReference type="UniPathway" id="UPA00588">
    <property type="reaction ID" value="UER00649"/>
</dbReference>
<comment type="subcellular location">
    <subcellularLocation>
        <location evidence="6 8">Cytoplasm</location>
    </subcellularLocation>
</comment>